<evidence type="ECO:0008006" key="4">
    <source>
        <dbReference type="Google" id="ProtNLM"/>
    </source>
</evidence>
<dbReference type="SUPFAM" id="SSF46894">
    <property type="entry name" value="C-terminal effector domain of the bipartite response regulators"/>
    <property type="match status" value="1"/>
</dbReference>
<dbReference type="EMBL" id="JBEOQB010000002">
    <property type="protein sequence ID" value="MEZ0451677.1"/>
    <property type="molecule type" value="Genomic_DNA"/>
</dbReference>
<accession>A0ABV4HB14</accession>
<dbReference type="InterPro" id="IPR016032">
    <property type="entry name" value="Sig_transdc_resp-reg_C-effctor"/>
</dbReference>
<keyword evidence="1" id="KW-1133">Transmembrane helix</keyword>
<keyword evidence="1" id="KW-0812">Transmembrane</keyword>
<proteinExistence type="predicted"/>
<protein>
    <recommendedName>
        <fullName evidence="4">HTH luxR-type domain-containing protein</fullName>
    </recommendedName>
</protein>
<gene>
    <name evidence="2" type="ORF">ABTW24_08735</name>
</gene>
<evidence type="ECO:0000313" key="3">
    <source>
        <dbReference type="Proteomes" id="UP001566204"/>
    </source>
</evidence>
<sequence>MKKKLLIAISFLLLLLLFFAIKTIAWDSKKKEIDTILDKTRELQRTVKISAQLESALKALDLSDTYNYDEGKARAHYWAADALFSLGLFKEGFKHIEGLENTKYHDDDIEMQSETHREKGRGYQGLELYQQAIAEYRLQLACTAKLKGENQKKSYMYAFGNLSTVYDRLGKLDSVQKYLQLELEGLRDLDEKENVLMYVGLYDHLGSFYIKKADLVKAEYYLNKSLDLIERYKVPIFFNTMTYLSSLEQEKGNIKKSVMWNQRSLANMREVGAWGAVSRKYKYLAYFYRYYKLGDEQAREYELEHAWLRDSLEKQDKAVIDSVMIQLVKANEKVSAKKITSSVNISIVIFALLVAVTIFFVWRVRRNRKLLGQKEEALQETETINRELSEQIGENKFATLLELAKSNNPEFLALFTELYPEFIQSLKTLDPSIRSTELEFCAMAFLNFTAKNIAEYTFVTVRAVQVRKNRLRKKLGIPSDADFNNWMQELAQKNSPSSSES</sequence>
<evidence type="ECO:0000313" key="2">
    <source>
        <dbReference type="EMBL" id="MEZ0451677.1"/>
    </source>
</evidence>
<evidence type="ECO:0000256" key="1">
    <source>
        <dbReference type="SAM" id="Phobius"/>
    </source>
</evidence>
<comment type="caution">
    <text evidence="2">The sequence shown here is derived from an EMBL/GenBank/DDBJ whole genome shotgun (WGS) entry which is preliminary data.</text>
</comment>
<keyword evidence="3" id="KW-1185">Reference proteome</keyword>
<dbReference type="RefSeq" id="WP_370482151.1">
    <property type="nucleotide sequence ID" value="NZ_JBEOQA010000001.1"/>
</dbReference>
<name>A0ABV4HB14_9SPHI</name>
<reference evidence="2 3" key="1">
    <citation type="submission" date="2024-06" db="EMBL/GenBank/DDBJ databases">
        <title>Soil Sphingobacterium thalpophilum.</title>
        <authorList>
            <person name="Yang J."/>
            <person name="Li J."/>
        </authorList>
    </citation>
    <scope>NUCLEOTIDE SEQUENCE [LARGE SCALE GENOMIC DNA]</scope>
    <source>
        <strain evidence="2 3">22g91tb</strain>
    </source>
</reference>
<dbReference type="InterPro" id="IPR011990">
    <property type="entry name" value="TPR-like_helical_dom_sf"/>
</dbReference>
<dbReference type="SUPFAM" id="SSF48452">
    <property type="entry name" value="TPR-like"/>
    <property type="match status" value="1"/>
</dbReference>
<feature type="transmembrane region" description="Helical" evidence="1">
    <location>
        <begin position="343"/>
        <end position="364"/>
    </location>
</feature>
<dbReference type="Proteomes" id="UP001566204">
    <property type="component" value="Unassembled WGS sequence"/>
</dbReference>
<organism evidence="2 3">
    <name type="scientific">Sphingobacterium thalpophilum</name>
    <dbReference type="NCBI Taxonomy" id="259"/>
    <lineage>
        <taxon>Bacteria</taxon>
        <taxon>Pseudomonadati</taxon>
        <taxon>Bacteroidota</taxon>
        <taxon>Sphingobacteriia</taxon>
        <taxon>Sphingobacteriales</taxon>
        <taxon>Sphingobacteriaceae</taxon>
        <taxon>Sphingobacterium</taxon>
    </lineage>
</organism>
<keyword evidence="1" id="KW-0472">Membrane</keyword>
<dbReference type="Gene3D" id="1.25.40.10">
    <property type="entry name" value="Tetratricopeptide repeat domain"/>
    <property type="match status" value="1"/>
</dbReference>